<name>A0A834YQZ8_TETSI</name>
<dbReference type="Proteomes" id="UP000655225">
    <property type="component" value="Unassembled WGS sequence"/>
</dbReference>
<keyword evidence="3" id="KW-1185">Reference proteome</keyword>
<proteinExistence type="predicted"/>
<dbReference type="EMBL" id="JABCRI010000018">
    <property type="protein sequence ID" value="KAF8390442.1"/>
    <property type="molecule type" value="Genomic_DNA"/>
</dbReference>
<keyword evidence="1" id="KW-0472">Membrane</keyword>
<keyword evidence="1" id="KW-1133">Transmembrane helix</keyword>
<reference evidence="2 3" key="1">
    <citation type="submission" date="2020-04" db="EMBL/GenBank/DDBJ databases">
        <title>Plant Genome Project.</title>
        <authorList>
            <person name="Zhang R.-G."/>
        </authorList>
    </citation>
    <scope>NUCLEOTIDE SEQUENCE [LARGE SCALE GENOMIC DNA]</scope>
    <source>
        <strain evidence="2">YNK0</strain>
        <tissue evidence="2">Leaf</tissue>
    </source>
</reference>
<gene>
    <name evidence="2" type="ORF">HHK36_024968</name>
</gene>
<dbReference type="PANTHER" id="PTHR12242:SF22">
    <property type="entry name" value="OS02G0130600 PROTEIN"/>
    <property type="match status" value="1"/>
</dbReference>
<evidence type="ECO:0000313" key="2">
    <source>
        <dbReference type="EMBL" id="KAF8390442.1"/>
    </source>
</evidence>
<accession>A0A834YQZ8</accession>
<feature type="transmembrane region" description="Helical" evidence="1">
    <location>
        <begin position="268"/>
        <end position="291"/>
    </location>
</feature>
<feature type="transmembrane region" description="Helical" evidence="1">
    <location>
        <begin position="346"/>
        <end position="364"/>
    </location>
</feature>
<feature type="transmembrane region" description="Helical" evidence="1">
    <location>
        <begin position="89"/>
        <end position="112"/>
    </location>
</feature>
<comment type="caution">
    <text evidence="2">The sequence shown here is derived from an EMBL/GenBank/DDBJ whole genome shotgun (WGS) entry which is preliminary data.</text>
</comment>
<dbReference type="AlphaFoldDB" id="A0A834YQZ8"/>
<organism evidence="2 3">
    <name type="scientific">Tetracentron sinense</name>
    <name type="common">Spur-leaf</name>
    <dbReference type="NCBI Taxonomy" id="13715"/>
    <lineage>
        <taxon>Eukaryota</taxon>
        <taxon>Viridiplantae</taxon>
        <taxon>Streptophyta</taxon>
        <taxon>Embryophyta</taxon>
        <taxon>Tracheophyta</taxon>
        <taxon>Spermatophyta</taxon>
        <taxon>Magnoliopsida</taxon>
        <taxon>Trochodendrales</taxon>
        <taxon>Trochodendraceae</taxon>
        <taxon>Tetracentron</taxon>
    </lineage>
</organism>
<sequence length="381" mass="43637">MNFLSGSSTHTWQPVTTADTTTPSYWLNWRVLLCVIWVTTSVVLASILIWKYEGSDNSKPDRRETQQETAGSLYEDEAWRPCLKEVHPAWLLAFRIIAFFVLLALLIFNVIVDGGGIFYFYTQWTFTLVTIYFGLGSLLSIYGCYQYRNSVDSDKVDHVGLDTERGIYVAPTHRENVIMTNMEKGSGEHPVRRTAGIWGYVFQVIFQMNAGAVLLTDFVFWFIIVPFLTIKDYNLNFLIISMHSINAVFLLGDTALNCLRFPWFRIAYFALWTAIFVIFQWIVHAFVSIWWPYPILDLSSPYAPIWYVILNHHHLTEVLVRGVDAYPLLQCLCFNNEDETLLVVKMVPSILSVFAITIIGLGIIRCQTISCSCKIFGSGFS</sequence>
<dbReference type="GO" id="GO:0016020">
    <property type="term" value="C:membrane"/>
    <property type="evidence" value="ECO:0007669"/>
    <property type="project" value="TreeGrafter"/>
</dbReference>
<dbReference type="OMA" id="IINMHSV"/>
<feature type="transmembrane region" description="Helical" evidence="1">
    <location>
        <begin position="197"/>
        <end position="223"/>
    </location>
</feature>
<keyword evidence="1" id="KW-0812">Transmembrane</keyword>
<protein>
    <submittedName>
        <fullName evidence="2">Uncharacterized protein</fullName>
    </submittedName>
</protein>
<feature type="transmembrane region" description="Helical" evidence="1">
    <location>
        <begin position="235"/>
        <end position="256"/>
    </location>
</feature>
<feature type="transmembrane region" description="Helical" evidence="1">
    <location>
        <begin position="29"/>
        <end position="50"/>
    </location>
</feature>
<dbReference type="OrthoDB" id="419711at2759"/>
<evidence type="ECO:0000256" key="1">
    <source>
        <dbReference type="SAM" id="Phobius"/>
    </source>
</evidence>
<evidence type="ECO:0000313" key="3">
    <source>
        <dbReference type="Proteomes" id="UP000655225"/>
    </source>
</evidence>
<dbReference type="PANTHER" id="PTHR12242">
    <property type="entry name" value="OS02G0130600 PROTEIN-RELATED"/>
    <property type="match status" value="1"/>
</dbReference>
<feature type="transmembrane region" description="Helical" evidence="1">
    <location>
        <begin position="124"/>
        <end position="145"/>
    </location>
</feature>